<feature type="transmembrane region" description="Helical" evidence="1">
    <location>
        <begin position="357"/>
        <end position="376"/>
    </location>
</feature>
<sequence>MLDNVDPPRHSQVATPKAALKTLRTHALTRWIAGTALLLFLCSSTRHLLFKSTAFDLGIYDQVVYLISQGLPAISTFLGFHHMGNHTAYSVYLLAPLYRLYPSVYWLLLVQAVCLALGAWPTFLLARQAGLTQSLAQAMAAAYLLYPVIFNVNLFDFHPEVMMPPVLLLAIWAARADRKLIFCLAIVFVLGCKDALSPVIAAMGLWLLLFEKRRFYGLFALLTGTGWFLLATQVIIPSLSGNEAAAVKRYAYLGDSVFGIAQNLILKPGIVLGRIFSFSTVSYLVLLLSPLVWGLSPRYLAPLISASPTLIFNILSDAEGQRSLQGQYSLPILPFLLVSVIAALAAEKTWLRSRRWIMLWSLIGFLAIAKWTWFFTEPREVRDSWQATREAIALIPPHDGGVITNNYLGAHLSQRPFVTLVRTRTFNQDLAQSDYLLFNLDHIAVQSQEKTAKVLQRIQKQPEFELTYERDEVYLFQRKQISQP</sequence>
<reference evidence="2" key="1">
    <citation type="submission" date="2021-05" db="EMBL/GenBank/DDBJ databases">
        <authorList>
            <person name="Pietrasiak N."/>
            <person name="Ward R."/>
            <person name="Stajich J.E."/>
            <person name="Kurbessoian T."/>
        </authorList>
    </citation>
    <scope>NUCLEOTIDE SEQUENCE</scope>
    <source>
        <strain evidence="2">GSE-TBD4-15B</strain>
    </source>
</reference>
<dbReference type="EMBL" id="JAHHHV010000068">
    <property type="protein sequence ID" value="MBW4466536.1"/>
    <property type="molecule type" value="Genomic_DNA"/>
</dbReference>
<feature type="transmembrane region" description="Helical" evidence="1">
    <location>
        <begin position="62"/>
        <end position="84"/>
    </location>
</feature>
<organism evidence="2 3">
    <name type="scientific">Pegethrix bostrychoides GSE-TBD4-15B</name>
    <dbReference type="NCBI Taxonomy" id="2839662"/>
    <lineage>
        <taxon>Bacteria</taxon>
        <taxon>Bacillati</taxon>
        <taxon>Cyanobacteriota</taxon>
        <taxon>Cyanophyceae</taxon>
        <taxon>Oculatellales</taxon>
        <taxon>Oculatellaceae</taxon>
        <taxon>Pegethrix</taxon>
    </lineage>
</organism>
<dbReference type="AlphaFoldDB" id="A0A951PBJ6"/>
<feature type="transmembrane region" description="Helical" evidence="1">
    <location>
        <begin position="215"/>
        <end position="239"/>
    </location>
</feature>
<gene>
    <name evidence="2" type="ORF">KME07_14020</name>
</gene>
<keyword evidence="1" id="KW-1133">Transmembrane helix</keyword>
<feature type="transmembrane region" description="Helical" evidence="1">
    <location>
        <begin position="104"/>
        <end position="126"/>
    </location>
</feature>
<protein>
    <submittedName>
        <fullName evidence="2">DUF2079 domain-containing protein</fullName>
    </submittedName>
</protein>
<dbReference type="Pfam" id="PF09852">
    <property type="entry name" value="DUF2079"/>
    <property type="match status" value="1"/>
</dbReference>
<dbReference type="Proteomes" id="UP000707356">
    <property type="component" value="Unassembled WGS sequence"/>
</dbReference>
<feature type="transmembrane region" description="Helical" evidence="1">
    <location>
        <begin position="271"/>
        <end position="293"/>
    </location>
</feature>
<accession>A0A951PBJ6</accession>
<feature type="transmembrane region" description="Helical" evidence="1">
    <location>
        <begin position="183"/>
        <end position="209"/>
    </location>
</feature>
<proteinExistence type="predicted"/>
<name>A0A951PBJ6_9CYAN</name>
<feature type="transmembrane region" description="Helical" evidence="1">
    <location>
        <begin position="328"/>
        <end position="345"/>
    </location>
</feature>
<keyword evidence="1" id="KW-0812">Transmembrane</keyword>
<comment type="caution">
    <text evidence="2">The sequence shown here is derived from an EMBL/GenBank/DDBJ whole genome shotgun (WGS) entry which is preliminary data.</text>
</comment>
<reference evidence="2" key="2">
    <citation type="journal article" date="2022" name="Microbiol. Resour. Announc.">
        <title>Metagenome Sequencing to Explore Phylogenomics of Terrestrial Cyanobacteria.</title>
        <authorList>
            <person name="Ward R.D."/>
            <person name="Stajich J.E."/>
            <person name="Johansen J.R."/>
            <person name="Huntemann M."/>
            <person name="Clum A."/>
            <person name="Foster B."/>
            <person name="Foster B."/>
            <person name="Roux S."/>
            <person name="Palaniappan K."/>
            <person name="Varghese N."/>
            <person name="Mukherjee S."/>
            <person name="Reddy T.B.K."/>
            <person name="Daum C."/>
            <person name="Copeland A."/>
            <person name="Chen I.A."/>
            <person name="Ivanova N.N."/>
            <person name="Kyrpides N.C."/>
            <person name="Shapiro N."/>
            <person name="Eloe-Fadrosh E.A."/>
            <person name="Pietrasiak N."/>
        </authorList>
    </citation>
    <scope>NUCLEOTIDE SEQUENCE</scope>
    <source>
        <strain evidence="2">GSE-TBD4-15B</strain>
    </source>
</reference>
<feature type="transmembrane region" description="Helical" evidence="1">
    <location>
        <begin position="299"/>
        <end position="316"/>
    </location>
</feature>
<dbReference type="InterPro" id="IPR018650">
    <property type="entry name" value="STSV1_Orf64"/>
</dbReference>
<evidence type="ECO:0000313" key="3">
    <source>
        <dbReference type="Proteomes" id="UP000707356"/>
    </source>
</evidence>
<keyword evidence="1" id="KW-0472">Membrane</keyword>
<feature type="transmembrane region" description="Helical" evidence="1">
    <location>
        <begin position="31"/>
        <end position="50"/>
    </location>
</feature>
<evidence type="ECO:0000313" key="2">
    <source>
        <dbReference type="EMBL" id="MBW4466536.1"/>
    </source>
</evidence>
<feature type="transmembrane region" description="Helical" evidence="1">
    <location>
        <begin position="138"/>
        <end position="155"/>
    </location>
</feature>
<evidence type="ECO:0000256" key="1">
    <source>
        <dbReference type="SAM" id="Phobius"/>
    </source>
</evidence>